<proteinExistence type="predicted"/>
<dbReference type="Proteomes" id="UP001500051">
    <property type="component" value="Unassembled WGS sequence"/>
</dbReference>
<evidence type="ECO:0000313" key="1">
    <source>
        <dbReference type="EMBL" id="GAA3700995.1"/>
    </source>
</evidence>
<keyword evidence="2" id="KW-1185">Reference proteome</keyword>
<sequence length="62" mass="6737">MLGSLGVNVAYCSLFRGRPGRYVPLDASKGRLVCLIGQEAPHVQDRERPGGLGSTARGRRQR</sequence>
<accession>A0ABP7D5N1</accession>
<reference evidence="2" key="1">
    <citation type="journal article" date="2019" name="Int. J. Syst. Evol. Microbiol.">
        <title>The Global Catalogue of Microorganisms (GCM) 10K type strain sequencing project: providing services to taxonomists for standard genome sequencing and annotation.</title>
        <authorList>
            <consortium name="The Broad Institute Genomics Platform"/>
            <consortium name="The Broad Institute Genome Sequencing Center for Infectious Disease"/>
            <person name="Wu L."/>
            <person name="Ma J."/>
        </authorList>
    </citation>
    <scope>NUCLEOTIDE SEQUENCE [LARGE SCALE GENOMIC DNA]</scope>
    <source>
        <strain evidence="2">JCM 16548</strain>
    </source>
</reference>
<organism evidence="1 2">
    <name type="scientific">Microlunatus aurantiacus</name>
    <dbReference type="NCBI Taxonomy" id="446786"/>
    <lineage>
        <taxon>Bacteria</taxon>
        <taxon>Bacillati</taxon>
        <taxon>Actinomycetota</taxon>
        <taxon>Actinomycetes</taxon>
        <taxon>Propionibacteriales</taxon>
        <taxon>Propionibacteriaceae</taxon>
        <taxon>Microlunatus</taxon>
    </lineage>
</organism>
<name>A0ABP7D5N1_9ACTN</name>
<evidence type="ECO:0000313" key="2">
    <source>
        <dbReference type="Proteomes" id="UP001500051"/>
    </source>
</evidence>
<protein>
    <submittedName>
        <fullName evidence="1">Uncharacterized protein</fullName>
    </submittedName>
</protein>
<gene>
    <name evidence="1" type="ORF">GCM10022204_17230</name>
</gene>
<comment type="caution">
    <text evidence="1">The sequence shown here is derived from an EMBL/GenBank/DDBJ whole genome shotgun (WGS) entry which is preliminary data.</text>
</comment>
<dbReference type="EMBL" id="BAAAYX010000004">
    <property type="protein sequence ID" value="GAA3700995.1"/>
    <property type="molecule type" value="Genomic_DNA"/>
</dbReference>